<evidence type="ECO:0000313" key="2">
    <source>
        <dbReference type="Proteomes" id="UP000823634"/>
    </source>
</evidence>
<dbReference type="Gene3D" id="3.30.1940.10">
    <property type="entry name" value="YtpR-like"/>
    <property type="match status" value="1"/>
</dbReference>
<proteinExistence type="predicted"/>
<dbReference type="InterPro" id="IPR037154">
    <property type="entry name" value="YtpR-like_sf"/>
</dbReference>
<dbReference type="InterPro" id="IPR012340">
    <property type="entry name" value="NA-bd_OB-fold"/>
</dbReference>
<dbReference type="Proteomes" id="UP000823634">
    <property type="component" value="Unassembled WGS sequence"/>
</dbReference>
<dbReference type="EMBL" id="JADINA010000007">
    <property type="protein sequence ID" value="MBO8425841.1"/>
    <property type="molecule type" value="Genomic_DNA"/>
</dbReference>
<comment type="caution">
    <text evidence="1">The sequence shown here is derived from an EMBL/GenBank/DDBJ whole genome shotgun (WGS) entry which is preliminary data.</text>
</comment>
<reference evidence="1" key="1">
    <citation type="submission" date="2020-10" db="EMBL/GenBank/DDBJ databases">
        <authorList>
            <person name="Gilroy R."/>
        </authorList>
    </citation>
    <scope>NUCLEOTIDE SEQUENCE</scope>
    <source>
        <strain evidence="1">17113</strain>
    </source>
</reference>
<dbReference type="Gene3D" id="2.40.50.140">
    <property type="entry name" value="Nucleic acid-binding proteins"/>
    <property type="match status" value="1"/>
</dbReference>
<gene>
    <name evidence="1" type="ORF">IAC61_00790</name>
</gene>
<evidence type="ECO:0000313" key="1">
    <source>
        <dbReference type="EMBL" id="MBO8425841.1"/>
    </source>
</evidence>
<reference evidence="1" key="2">
    <citation type="journal article" date="2021" name="PeerJ">
        <title>Extensive microbial diversity within the chicken gut microbiome revealed by metagenomics and culture.</title>
        <authorList>
            <person name="Gilroy R."/>
            <person name="Ravi A."/>
            <person name="Getino M."/>
            <person name="Pursley I."/>
            <person name="Horton D.L."/>
            <person name="Alikhan N.F."/>
            <person name="Baker D."/>
            <person name="Gharbi K."/>
            <person name="Hall N."/>
            <person name="Watson M."/>
            <person name="Adriaenssens E.M."/>
            <person name="Foster-Nyarko E."/>
            <person name="Jarju S."/>
            <person name="Secka A."/>
            <person name="Antonio M."/>
            <person name="Oren A."/>
            <person name="Chaudhuri R.R."/>
            <person name="La Ragione R."/>
            <person name="Hildebrand F."/>
            <person name="Pallen M.J."/>
        </authorList>
    </citation>
    <scope>NUCLEOTIDE SEQUENCE</scope>
    <source>
        <strain evidence="1">17113</strain>
    </source>
</reference>
<sequence>MKSVFYNSSLDEAFLADSSFSLTKPKEIKDLGDGLFALLDGDKAIGFNLKHPSEHGLELSEGLNPVLKGDNKAALEKLLSSKGYAGFGYGESSHFLVAKIVKEEEHPVFESSRILTLSIGGKTLSTVTRYANCHVGDKIVVKTEGYRFDGTVFEARVEKNIPIDCEVCSPLELKASDEGKQAYIENSKEEGEDYFA</sequence>
<dbReference type="AlphaFoldDB" id="A0A9D9GUR0"/>
<accession>A0A9D9GUR0</accession>
<name>A0A9D9GUR0_9FIRM</name>
<organism evidence="1 2">
    <name type="scientific">Candidatus Alloenteromonas pullistercoris</name>
    <dbReference type="NCBI Taxonomy" id="2840785"/>
    <lineage>
        <taxon>Bacteria</taxon>
        <taxon>Bacillati</taxon>
        <taxon>Bacillota</taxon>
        <taxon>Bacillota incertae sedis</taxon>
        <taxon>Candidatus Alloenteromonas</taxon>
    </lineage>
</organism>
<protein>
    <submittedName>
        <fullName evidence="1">Uncharacterized protein</fullName>
    </submittedName>
</protein>